<organism evidence="8 9">
    <name type="scientific">Breoghania corrubedonensis</name>
    <dbReference type="NCBI Taxonomy" id="665038"/>
    <lineage>
        <taxon>Bacteria</taxon>
        <taxon>Pseudomonadati</taxon>
        <taxon>Pseudomonadota</taxon>
        <taxon>Alphaproteobacteria</taxon>
        <taxon>Hyphomicrobiales</taxon>
        <taxon>Stappiaceae</taxon>
        <taxon>Breoghania</taxon>
    </lineage>
</organism>
<dbReference type="Proteomes" id="UP000244081">
    <property type="component" value="Unassembled WGS sequence"/>
</dbReference>
<accession>A0A2T5V4R5</accession>
<dbReference type="GO" id="GO:0030246">
    <property type="term" value="F:carbohydrate binding"/>
    <property type="evidence" value="ECO:0007669"/>
    <property type="project" value="UniProtKB-KW"/>
</dbReference>
<comment type="function">
    <text evidence="6">Has immunoglobulin-binding and hemagglutination properties, and can bind to mannose. Essential for virulence. May be involved in LPS biosynthesis or polysaccharide transport.</text>
</comment>
<sequence>MAYRVRNTIFAIAIGFGGLAVMTADASAQSHRRCDAYARDYANRATRTGNNVVGGAVGGAVVGGVIGSVTGSWGKGAAIGSGVGAIAGAGKSSSDWNRNYRYAYDDCMRGARRGPPPARQGGGRFEPWSPAWHDYCSRKYRSFNPRTGYYTTYGGEQRFCR</sequence>
<dbReference type="Pfam" id="PF07886">
    <property type="entry name" value="BA14K"/>
    <property type="match status" value="1"/>
</dbReference>
<evidence type="ECO:0000313" key="9">
    <source>
        <dbReference type="Proteomes" id="UP000244081"/>
    </source>
</evidence>
<evidence type="ECO:0000313" key="8">
    <source>
        <dbReference type="EMBL" id="PTW58736.1"/>
    </source>
</evidence>
<dbReference type="InterPro" id="IPR012413">
    <property type="entry name" value="BA14K"/>
</dbReference>
<evidence type="ECO:0000256" key="5">
    <source>
        <dbReference type="ARBA" id="ARBA00022734"/>
    </source>
</evidence>
<comment type="caution">
    <text evidence="8">The sequence shown here is derived from an EMBL/GenBank/DDBJ whole genome shotgun (WGS) entry which is preliminary data.</text>
</comment>
<evidence type="ECO:0000256" key="6">
    <source>
        <dbReference type="ARBA" id="ARBA00025321"/>
    </source>
</evidence>
<comment type="similarity">
    <text evidence="2">Belongs to the BA14k family.</text>
</comment>
<dbReference type="EMBL" id="QAYG01000009">
    <property type="protein sequence ID" value="PTW58736.1"/>
    <property type="molecule type" value="Genomic_DNA"/>
</dbReference>
<proteinExistence type="inferred from homology"/>
<dbReference type="Pfam" id="PF13441">
    <property type="entry name" value="Gly-zipper_YMGG"/>
    <property type="match status" value="1"/>
</dbReference>
<dbReference type="AlphaFoldDB" id="A0A2T5V4R5"/>
<gene>
    <name evidence="8" type="ORF">C8N35_10938</name>
</gene>
<feature type="domain" description="YMGG-like Gly-zipper" evidence="7">
    <location>
        <begin position="50"/>
        <end position="91"/>
    </location>
</feature>
<evidence type="ECO:0000259" key="7">
    <source>
        <dbReference type="Pfam" id="PF13441"/>
    </source>
</evidence>
<name>A0A2T5V4R5_9HYPH</name>
<evidence type="ECO:0000256" key="3">
    <source>
        <dbReference type="ARBA" id="ARBA00020552"/>
    </source>
</evidence>
<dbReference type="InterPro" id="IPR027367">
    <property type="entry name" value="Gly-zipper_YMGG"/>
</dbReference>
<reference evidence="8 9" key="1">
    <citation type="submission" date="2018-04" db="EMBL/GenBank/DDBJ databases">
        <title>Genomic Encyclopedia of Archaeal and Bacterial Type Strains, Phase II (KMG-II): from individual species to whole genera.</title>
        <authorList>
            <person name="Goeker M."/>
        </authorList>
    </citation>
    <scope>NUCLEOTIDE SEQUENCE [LARGE SCALE GENOMIC DNA]</scope>
    <source>
        <strain evidence="8 9">DSM 23382</strain>
    </source>
</reference>
<evidence type="ECO:0000256" key="1">
    <source>
        <dbReference type="ARBA" id="ARBA00004167"/>
    </source>
</evidence>
<protein>
    <recommendedName>
        <fullName evidence="3">Lectin-like protein BA14k</fullName>
    </recommendedName>
</protein>
<keyword evidence="5" id="KW-0430">Lectin</keyword>
<keyword evidence="4" id="KW-0472">Membrane</keyword>
<evidence type="ECO:0000256" key="2">
    <source>
        <dbReference type="ARBA" id="ARBA00010270"/>
    </source>
</evidence>
<evidence type="ECO:0000256" key="4">
    <source>
        <dbReference type="ARBA" id="ARBA00022475"/>
    </source>
</evidence>
<dbReference type="RefSeq" id="WP_245926861.1">
    <property type="nucleotide sequence ID" value="NZ_QAYG01000009.1"/>
</dbReference>
<comment type="subcellular location">
    <subcellularLocation>
        <location evidence="1">Membrane</location>
        <topology evidence="1">Single-pass membrane protein</topology>
    </subcellularLocation>
</comment>
<keyword evidence="9" id="KW-1185">Reference proteome</keyword>
<keyword evidence="4" id="KW-1003">Cell membrane</keyword>
<dbReference type="GO" id="GO:0016020">
    <property type="term" value="C:membrane"/>
    <property type="evidence" value="ECO:0007669"/>
    <property type="project" value="UniProtKB-SubCell"/>
</dbReference>